<keyword evidence="3" id="KW-1185">Reference proteome</keyword>
<dbReference type="EMBL" id="WJQU01002859">
    <property type="protein sequence ID" value="KAJ6629748.1"/>
    <property type="molecule type" value="Genomic_DNA"/>
</dbReference>
<evidence type="ECO:0000313" key="3">
    <source>
        <dbReference type="Proteomes" id="UP001151699"/>
    </source>
</evidence>
<reference evidence="2" key="1">
    <citation type="submission" date="2022-07" db="EMBL/GenBank/DDBJ databases">
        <authorList>
            <person name="Trinca V."/>
            <person name="Uliana J.V.C."/>
            <person name="Torres T.T."/>
            <person name="Ward R.J."/>
            <person name="Monesi N."/>
        </authorList>
    </citation>
    <scope>NUCLEOTIDE SEQUENCE</scope>
    <source>
        <strain evidence="2">HSMRA1968</strain>
        <tissue evidence="2">Whole embryos</tissue>
    </source>
</reference>
<protein>
    <submittedName>
        <fullName evidence="2">Uncharacterized protein</fullName>
    </submittedName>
</protein>
<dbReference type="AlphaFoldDB" id="A0A9Q0RSV8"/>
<organism evidence="2 3">
    <name type="scientific">Pseudolycoriella hygida</name>
    <dbReference type="NCBI Taxonomy" id="35572"/>
    <lineage>
        <taxon>Eukaryota</taxon>
        <taxon>Metazoa</taxon>
        <taxon>Ecdysozoa</taxon>
        <taxon>Arthropoda</taxon>
        <taxon>Hexapoda</taxon>
        <taxon>Insecta</taxon>
        <taxon>Pterygota</taxon>
        <taxon>Neoptera</taxon>
        <taxon>Endopterygota</taxon>
        <taxon>Diptera</taxon>
        <taxon>Nematocera</taxon>
        <taxon>Sciaroidea</taxon>
        <taxon>Sciaridae</taxon>
        <taxon>Pseudolycoriella</taxon>
    </lineage>
</organism>
<proteinExistence type="predicted"/>
<dbReference type="Proteomes" id="UP001151699">
    <property type="component" value="Unassembled WGS sequence"/>
</dbReference>
<feature type="region of interest" description="Disordered" evidence="1">
    <location>
        <begin position="1"/>
        <end position="22"/>
    </location>
</feature>
<sequence length="36" mass="4141">MKKEDNDQGLGDTVDLREPLPPPTRIHLEIIIENRS</sequence>
<evidence type="ECO:0000313" key="2">
    <source>
        <dbReference type="EMBL" id="KAJ6629748.1"/>
    </source>
</evidence>
<comment type="caution">
    <text evidence="2">The sequence shown here is derived from an EMBL/GenBank/DDBJ whole genome shotgun (WGS) entry which is preliminary data.</text>
</comment>
<accession>A0A9Q0RSV8</accession>
<gene>
    <name evidence="2" type="ORF">Bhyg_17089</name>
</gene>
<evidence type="ECO:0000256" key="1">
    <source>
        <dbReference type="SAM" id="MobiDB-lite"/>
    </source>
</evidence>
<name>A0A9Q0RSV8_9DIPT</name>